<organism evidence="1 2">
    <name type="scientific">Idiomarina baltica OS145</name>
    <dbReference type="NCBI Taxonomy" id="314276"/>
    <lineage>
        <taxon>Bacteria</taxon>
        <taxon>Pseudomonadati</taxon>
        <taxon>Pseudomonadota</taxon>
        <taxon>Gammaproteobacteria</taxon>
        <taxon>Alteromonadales</taxon>
        <taxon>Idiomarinaceae</taxon>
        <taxon>Idiomarina</taxon>
    </lineage>
</organism>
<comment type="caution">
    <text evidence="1">The sequence shown here is derived from an EMBL/GenBank/DDBJ whole genome shotgun (WGS) entry which is preliminary data.</text>
</comment>
<proteinExistence type="predicted"/>
<reference evidence="1 2" key="1">
    <citation type="submission" date="2006-01" db="EMBL/GenBank/DDBJ databases">
        <authorList>
            <person name="Brettar I."/>
            <person name="Hofle M."/>
            <person name="Ferriera S."/>
            <person name="Johnson J."/>
            <person name="Kravitz S."/>
            <person name="Halpern A."/>
            <person name="Remington K."/>
            <person name="Beeson K."/>
            <person name="Tran B."/>
            <person name="Rogers Y.-H."/>
            <person name="Friedman R."/>
            <person name="Venter J.C."/>
        </authorList>
    </citation>
    <scope>NUCLEOTIDE SEQUENCE [LARGE SCALE GENOMIC DNA]</scope>
    <source>
        <strain evidence="1 2">OS145</strain>
    </source>
</reference>
<accession>A0ABP2CTG5</accession>
<evidence type="ECO:0008006" key="3">
    <source>
        <dbReference type="Google" id="ProtNLM"/>
    </source>
</evidence>
<evidence type="ECO:0000313" key="1">
    <source>
        <dbReference type="EMBL" id="EAQ32149.1"/>
    </source>
</evidence>
<sequence length="159" mass="18658">MKFIDIKTKYLKKLLILVISFLIVSCEQYKLMNSNLSVSEDTDHLYVYDKSKNLIIIDQLVVDYEIKGDELFVLRMVSDSIDCYDINNVPTIITHYSEKKEYWIINLGKDEIDGPFDENTFKLKLKSKGLSDINLKVPTNYRANTEYFIKEKSACYRVE</sequence>
<dbReference type="EMBL" id="AAMX01000008">
    <property type="protein sequence ID" value="EAQ32149.1"/>
    <property type="molecule type" value="Genomic_DNA"/>
</dbReference>
<gene>
    <name evidence="1" type="ORF">OS145_12999</name>
</gene>
<dbReference type="Proteomes" id="UP000016543">
    <property type="component" value="Unassembled WGS sequence"/>
</dbReference>
<evidence type="ECO:0000313" key="2">
    <source>
        <dbReference type="Proteomes" id="UP000016543"/>
    </source>
</evidence>
<dbReference type="RefSeq" id="WP_006955287.1">
    <property type="nucleotide sequence ID" value="NZ_CH672404.1"/>
</dbReference>
<dbReference type="PROSITE" id="PS51257">
    <property type="entry name" value="PROKAR_LIPOPROTEIN"/>
    <property type="match status" value="1"/>
</dbReference>
<name>A0ABP2CTG5_9GAMM</name>
<keyword evidence="2" id="KW-1185">Reference proteome</keyword>
<protein>
    <recommendedName>
        <fullName evidence="3">Lipoprotein</fullName>
    </recommendedName>
</protein>